<gene>
    <name evidence="2" type="ORF">GO755_27225</name>
</gene>
<dbReference type="PROSITE" id="PS51365">
    <property type="entry name" value="RENAL_DIPEPTIDASE_2"/>
    <property type="match status" value="1"/>
</dbReference>
<reference evidence="2 3" key="1">
    <citation type="submission" date="2019-12" db="EMBL/GenBank/DDBJ databases">
        <title>Spirosoma sp. HMF4905 genome sequencing and assembly.</title>
        <authorList>
            <person name="Kang H."/>
            <person name="Cha I."/>
            <person name="Kim H."/>
            <person name="Joh K."/>
        </authorList>
    </citation>
    <scope>NUCLEOTIDE SEQUENCE [LARGE SCALE GENOMIC DNA]</scope>
    <source>
        <strain evidence="2 3">HMF4905</strain>
    </source>
</reference>
<dbReference type="GO" id="GO:0070573">
    <property type="term" value="F:metallodipeptidase activity"/>
    <property type="evidence" value="ECO:0007669"/>
    <property type="project" value="InterPro"/>
</dbReference>
<keyword evidence="3" id="KW-1185">Reference proteome</keyword>
<proteinExistence type="predicted"/>
<dbReference type="SUPFAM" id="SSF51556">
    <property type="entry name" value="Metallo-dependent hydrolases"/>
    <property type="match status" value="1"/>
</dbReference>
<dbReference type="PROSITE" id="PS51318">
    <property type="entry name" value="TAT"/>
    <property type="match status" value="1"/>
</dbReference>
<dbReference type="InterPro" id="IPR006311">
    <property type="entry name" value="TAT_signal"/>
</dbReference>
<evidence type="ECO:0000313" key="3">
    <source>
        <dbReference type="Proteomes" id="UP000436006"/>
    </source>
</evidence>
<dbReference type="PANTHER" id="PTHR10443">
    <property type="entry name" value="MICROSOMAL DIPEPTIDASE"/>
    <property type="match status" value="1"/>
</dbReference>
<feature type="compositionally biased region" description="Gly residues" evidence="1">
    <location>
        <begin position="337"/>
        <end position="355"/>
    </location>
</feature>
<dbReference type="GO" id="GO:0006508">
    <property type="term" value="P:proteolysis"/>
    <property type="evidence" value="ECO:0007669"/>
    <property type="project" value="InterPro"/>
</dbReference>
<protein>
    <submittedName>
        <fullName evidence="2">Peptidase M19</fullName>
    </submittedName>
</protein>
<dbReference type="Gene3D" id="3.20.20.140">
    <property type="entry name" value="Metal-dependent hydrolases"/>
    <property type="match status" value="1"/>
</dbReference>
<dbReference type="PANTHER" id="PTHR10443:SF12">
    <property type="entry name" value="DIPEPTIDASE"/>
    <property type="match status" value="1"/>
</dbReference>
<dbReference type="Pfam" id="PF01244">
    <property type="entry name" value="Peptidase_M19"/>
    <property type="match status" value="1"/>
</dbReference>
<name>A0A7K1SIX5_9BACT</name>
<dbReference type="AlphaFoldDB" id="A0A7K1SIX5"/>
<dbReference type="InterPro" id="IPR000180">
    <property type="entry name" value="Dipep_AS"/>
</dbReference>
<comment type="caution">
    <text evidence="2">The sequence shown here is derived from an EMBL/GenBank/DDBJ whole genome shotgun (WGS) entry which is preliminary data.</text>
</comment>
<dbReference type="EMBL" id="WPIN01000012">
    <property type="protein sequence ID" value="MVM33760.1"/>
    <property type="molecule type" value="Genomic_DNA"/>
</dbReference>
<feature type="compositionally biased region" description="Polar residues" evidence="1">
    <location>
        <begin position="310"/>
        <end position="321"/>
    </location>
</feature>
<sequence>MMKFQNQWSRREFLTSVAGASAAMVLNPLTSWAIDEIDPRVAAIVANTIGIDTHNHIDVPIIAAEVPGPTIDLVGEMKRSGLSAICMTFAVDYQPLRNPGDAYERFKNGLASMDKQLAQNNLKRSLNMADIRAAHKKRQPAIIQAVEGGHFLEGKLERLGEAYNQGLRQLGLLHDNDAAVPLGDVYTKDPQFGGLTTFGADVLKECNKLGILVDLTHASDQTIDAALKLATHPVVISHTGLNTQLGSNPVMSKMMRPRLISKEQAKIVADAGGVIGVWTHLADSPLEYAQNIRAMVDVIGADHVCIGTDTKLTPSYRSPNSGNQQGGPPPGNNPGNQQGGPPGGNNGQNGPGGGQNRARVGERTNEAWQDQKVGFYYAVVDSLLKVGFSEAEIGKIGGGNFGRVFDASTAGHH</sequence>
<organism evidence="2 3">
    <name type="scientific">Spirosoma arboris</name>
    <dbReference type="NCBI Taxonomy" id="2682092"/>
    <lineage>
        <taxon>Bacteria</taxon>
        <taxon>Pseudomonadati</taxon>
        <taxon>Bacteroidota</taxon>
        <taxon>Cytophagia</taxon>
        <taxon>Cytophagales</taxon>
        <taxon>Cytophagaceae</taxon>
        <taxon>Spirosoma</taxon>
    </lineage>
</organism>
<dbReference type="Proteomes" id="UP000436006">
    <property type="component" value="Unassembled WGS sequence"/>
</dbReference>
<evidence type="ECO:0000256" key="1">
    <source>
        <dbReference type="SAM" id="MobiDB-lite"/>
    </source>
</evidence>
<dbReference type="InterPro" id="IPR008257">
    <property type="entry name" value="Pept_M19"/>
</dbReference>
<evidence type="ECO:0000313" key="2">
    <source>
        <dbReference type="EMBL" id="MVM33760.1"/>
    </source>
</evidence>
<dbReference type="InterPro" id="IPR032466">
    <property type="entry name" value="Metal_Hydrolase"/>
</dbReference>
<accession>A0A7K1SIX5</accession>
<feature type="region of interest" description="Disordered" evidence="1">
    <location>
        <begin position="310"/>
        <end position="360"/>
    </location>
</feature>
<dbReference type="PROSITE" id="PS00869">
    <property type="entry name" value="RENAL_DIPEPTIDASE_1"/>
    <property type="match status" value="1"/>
</dbReference>